<dbReference type="SUPFAM" id="SSF53244">
    <property type="entry name" value="MurD-like peptide ligases, peptide-binding domain"/>
    <property type="match status" value="1"/>
</dbReference>
<evidence type="ECO:0000256" key="17">
    <source>
        <dbReference type="HAMAP-Rule" id="MF_00639"/>
    </source>
</evidence>
<evidence type="ECO:0000256" key="7">
    <source>
        <dbReference type="ARBA" id="ARBA00022490"/>
    </source>
</evidence>
<evidence type="ECO:0000256" key="13">
    <source>
        <dbReference type="ARBA" id="ARBA00023316"/>
    </source>
</evidence>
<comment type="catalytic activity">
    <reaction evidence="16 17 18">
        <text>UDP-N-acetyl-alpha-D-muramoyl-L-alanine + D-glutamate + ATP = UDP-N-acetyl-alpha-D-muramoyl-L-alanyl-D-glutamate + ADP + phosphate + H(+)</text>
        <dbReference type="Rhea" id="RHEA:16429"/>
        <dbReference type="ChEBI" id="CHEBI:15378"/>
        <dbReference type="ChEBI" id="CHEBI:29986"/>
        <dbReference type="ChEBI" id="CHEBI:30616"/>
        <dbReference type="ChEBI" id="CHEBI:43474"/>
        <dbReference type="ChEBI" id="CHEBI:83898"/>
        <dbReference type="ChEBI" id="CHEBI:83900"/>
        <dbReference type="ChEBI" id="CHEBI:456216"/>
        <dbReference type="EC" id="6.3.2.9"/>
    </reaction>
</comment>
<organism evidence="21 22">
    <name type="scientific">Caldalkalibacillus horti</name>
    <dbReference type="NCBI Taxonomy" id="77523"/>
    <lineage>
        <taxon>Bacteria</taxon>
        <taxon>Bacillati</taxon>
        <taxon>Bacillota</taxon>
        <taxon>Bacilli</taxon>
        <taxon>Bacillales</taxon>
        <taxon>Bacillaceae</taxon>
        <taxon>Caldalkalibacillus</taxon>
    </lineage>
</organism>
<keyword evidence="11 17" id="KW-0133">Cell shape</keyword>
<dbReference type="EMBL" id="JAUSTY010000002">
    <property type="protein sequence ID" value="MDQ0164605.1"/>
    <property type="molecule type" value="Genomic_DNA"/>
</dbReference>
<evidence type="ECO:0000256" key="16">
    <source>
        <dbReference type="ARBA" id="ARBA00047632"/>
    </source>
</evidence>
<keyword evidence="7 17" id="KW-0963">Cytoplasm</keyword>
<keyword evidence="17 18" id="KW-0131">Cell cycle</keyword>
<dbReference type="HAMAP" id="MF_00639">
    <property type="entry name" value="MurD"/>
    <property type="match status" value="1"/>
</dbReference>
<name>A0ABT9VUE2_9BACI</name>
<dbReference type="InterPro" id="IPR013221">
    <property type="entry name" value="Mur_ligase_cen"/>
</dbReference>
<evidence type="ECO:0000313" key="21">
    <source>
        <dbReference type="EMBL" id="MDQ0164605.1"/>
    </source>
</evidence>
<keyword evidence="8 17" id="KW-0436">Ligase</keyword>
<keyword evidence="9 17" id="KW-0547">Nucleotide-binding</keyword>
<dbReference type="Gene3D" id="3.40.1190.10">
    <property type="entry name" value="Mur-like, catalytic domain"/>
    <property type="match status" value="1"/>
</dbReference>
<dbReference type="SUPFAM" id="SSF53623">
    <property type="entry name" value="MurD-like peptide ligases, catalytic domain"/>
    <property type="match status" value="1"/>
</dbReference>
<evidence type="ECO:0000256" key="11">
    <source>
        <dbReference type="ARBA" id="ARBA00022960"/>
    </source>
</evidence>
<gene>
    <name evidence="17" type="primary">murD</name>
    <name evidence="21" type="ORF">J2S11_000505</name>
</gene>
<comment type="caution">
    <text evidence="21">The sequence shown here is derived from an EMBL/GenBank/DDBJ whole genome shotgun (WGS) entry which is preliminary data.</text>
</comment>
<protein>
    <recommendedName>
        <fullName evidence="6 17">UDP-N-acetylmuramoylalanine--D-glutamate ligase</fullName>
        <ecNumber evidence="5 17">6.3.2.9</ecNumber>
    </recommendedName>
    <alternativeName>
        <fullName evidence="15 17">D-glutamic acid-adding enzyme</fullName>
    </alternativeName>
    <alternativeName>
        <fullName evidence="14 17">UDP-N-acetylmuramoyl-L-alanyl-D-glutamate synthetase</fullName>
    </alternativeName>
</protein>
<evidence type="ECO:0000256" key="15">
    <source>
        <dbReference type="ARBA" id="ARBA00032324"/>
    </source>
</evidence>
<keyword evidence="12 17" id="KW-0573">Peptidoglycan synthesis</keyword>
<evidence type="ECO:0000256" key="1">
    <source>
        <dbReference type="ARBA" id="ARBA00002734"/>
    </source>
</evidence>
<evidence type="ECO:0000259" key="20">
    <source>
        <dbReference type="Pfam" id="PF08245"/>
    </source>
</evidence>
<comment type="function">
    <text evidence="1 17 18">Cell wall formation. Catalyzes the addition of glutamate to the nucleotide precursor UDP-N-acetylmuramoyl-L-alanine (UMA).</text>
</comment>
<dbReference type="SUPFAM" id="SSF51984">
    <property type="entry name" value="MurCD N-terminal domain"/>
    <property type="match status" value="1"/>
</dbReference>
<keyword evidence="17 18" id="KW-0132">Cell division</keyword>
<evidence type="ECO:0000256" key="9">
    <source>
        <dbReference type="ARBA" id="ARBA00022741"/>
    </source>
</evidence>
<dbReference type="Gene3D" id="3.40.50.720">
    <property type="entry name" value="NAD(P)-binding Rossmann-like Domain"/>
    <property type="match status" value="1"/>
</dbReference>
<accession>A0ABT9VUE2</accession>
<feature type="domain" description="Mur ligase central" evidence="20">
    <location>
        <begin position="119"/>
        <end position="297"/>
    </location>
</feature>
<keyword evidence="10 17" id="KW-0067">ATP-binding</keyword>
<dbReference type="Proteomes" id="UP001235840">
    <property type="component" value="Unassembled WGS sequence"/>
</dbReference>
<feature type="domain" description="Mur ligase C-terminal" evidence="19">
    <location>
        <begin position="320"/>
        <end position="433"/>
    </location>
</feature>
<proteinExistence type="inferred from homology"/>
<dbReference type="PANTHER" id="PTHR43692">
    <property type="entry name" value="UDP-N-ACETYLMURAMOYLALANINE--D-GLUTAMATE LIGASE"/>
    <property type="match status" value="1"/>
</dbReference>
<evidence type="ECO:0000256" key="6">
    <source>
        <dbReference type="ARBA" id="ARBA00015655"/>
    </source>
</evidence>
<evidence type="ECO:0000256" key="8">
    <source>
        <dbReference type="ARBA" id="ARBA00022598"/>
    </source>
</evidence>
<dbReference type="Pfam" id="PF02875">
    <property type="entry name" value="Mur_ligase_C"/>
    <property type="match status" value="1"/>
</dbReference>
<dbReference type="PANTHER" id="PTHR43692:SF1">
    <property type="entry name" value="UDP-N-ACETYLMURAMOYLALANINE--D-GLUTAMATE LIGASE"/>
    <property type="match status" value="1"/>
</dbReference>
<evidence type="ECO:0000256" key="3">
    <source>
        <dbReference type="ARBA" id="ARBA00004752"/>
    </source>
</evidence>
<dbReference type="Pfam" id="PF21799">
    <property type="entry name" value="MurD-like_N"/>
    <property type="match status" value="1"/>
</dbReference>
<evidence type="ECO:0000256" key="10">
    <source>
        <dbReference type="ARBA" id="ARBA00022840"/>
    </source>
</evidence>
<evidence type="ECO:0000256" key="18">
    <source>
        <dbReference type="RuleBase" id="RU003664"/>
    </source>
</evidence>
<comment type="similarity">
    <text evidence="4 17">Belongs to the MurCDEF family.</text>
</comment>
<evidence type="ECO:0000259" key="19">
    <source>
        <dbReference type="Pfam" id="PF02875"/>
    </source>
</evidence>
<evidence type="ECO:0000256" key="2">
    <source>
        <dbReference type="ARBA" id="ARBA00004496"/>
    </source>
</evidence>
<evidence type="ECO:0000256" key="14">
    <source>
        <dbReference type="ARBA" id="ARBA00030398"/>
    </source>
</evidence>
<evidence type="ECO:0000256" key="4">
    <source>
        <dbReference type="ARBA" id="ARBA00010416"/>
    </source>
</evidence>
<dbReference type="EC" id="6.3.2.9" evidence="5 17"/>
<dbReference type="InterPro" id="IPR036615">
    <property type="entry name" value="Mur_ligase_C_dom_sf"/>
</dbReference>
<dbReference type="InterPro" id="IPR004101">
    <property type="entry name" value="Mur_ligase_C"/>
</dbReference>
<dbReference type="RefSeq" id="WP_307390470.1">
    <property type="nucleotide sequence ID" value="NZ_BAAADK010000018.1"/>
</dbReference>
<keyword evidence="22" id="KW-1185">Reference proteome</keyword>
<dbReference type="GO" id="GO:0008764">
    <property type="term" value="F:UDP-N-acetylmuramoylalanine-D-glutamate ligase activity"/>
    <property type="evidence" value="ECO:0007669"/>
    <property type="project" value="UniProtKB-EC"/>
</dbReference>
<evidence type="ECO:0000256" key="5">
    <source>
        <dbReference type="ARBA" id="ARBA00012212"/>
    </source>
</evidence>
<keyword evidence="13 17" id="KW-0961">Cell wall biogenesis/degradation</keyword>
<dbReference type="Gene3D" id="3.90.190.20">
    <property type="entry name" value="Mur ligase, C-terminal domain"/>
    <property type="match status" value="1"/>
</dbReference>
<feature type="binding site" evidence="17">
    <location>
        <begin position="121"/>
        <end position="127"/>
    </location>
    <ligand>
        <name>ATP</name>
        <dbReference type="ChEBI" id="CHEBI:30616"/>
    </ligand>
</feature>
<reference evidence="21 22" key="1">
    <citation type="submission" date="2023-07" db="EMBL/GenBank/DDBJ databases">
        <title>Genomic Encyclopedia of Type Strains, Phase IV (KMG-IV): sequencing the most valuable type-strain genomes for metagenomic binning, comparative biology and taxonomic classification.</title>
        <authorList>
            <person name="Goeker M."/>
        </authorList>
    </citation>
    <scope>NUCLEOTIDE SEQUENCE [LARGE SCALE GENOMIC DNA]</scope>
    <source>
        <strain evidence="21 22">DSM 12751</strain>
    </source>
</reference>
<sequence>MNKAAFSVYKDKLVLVVGLAKSGSAVAKLLFRLGASVIVNDRNAREECAGIEELENLGIQVVCGSHPLELLDRPIDLIVKNPGIPFDIPFLAEAEQRGISVITEVEIASCISEAPIIGITGSNGKTTTTTMIHLMLQGGKYNPLIAGNIGTVMCEVTEQATNEDIIVAELSSFQLLGTASFRPKIGLLLNIHEAHLNYHHTMEHYTSAKLKLFANQDPTDLAVLNADQDFIRQAAAHLQAEVAWFSTEQEVHRGSFIRHEGIIYRDGQGDEIEILPLSELLLPGRHNVQNALAAITVSLAAGAELTRVQEVLKTFRGVEHRLKFVATKAGVHYYNDSKATNATATINSIQAFQNPLLLIAGGLDRGEDLSPLEPILTSHVKTLIAYGQLAPELKKAAQSAGLKQVYMADTVEDAVNTASLLAQQGDTVLLSPAAASWDQFRSFEERGDMFIRSVHKLK</sequence>
<dbReference type="InterPro" id="IPR036565">
    <property type="entry name" value="Mur-like_cat_sf"/>
</dbReference>
<evidence type="ECO:0000256" key="12">
    <source>
        <dbReference type="ARBA" id="ARBA00022984"/>
    </source>
</evidence>
<comment type="subcellular location">
    <subcellularLocation>
        <location evidence="2 17 18">Cytoplasm</location>
    </subcellularLocation>
</comment>
<evidence type="ECO:0000313" key="22">
    <source>
        <dbReference type="Proteomes" id="UP001235840"/>
    </source>
</evidence>
<dbReference type="Pfam" id="PF08245">
    <property type="entry name" value="Mur_ligase_M"/>
    <property type="match status" value="1"/>
</dbReference>
<dbReference type="NCBIfam" id="TIGR01087">
    <property type="entry name" value="murD"/>
    <property type="match status" value="1"/>
</dbReference>
<comment type="pathway">
    <text evidence="3 17 18">Cell wall biogenesis; peptidoglycan biosynthesis.</text>
</comment>
<dbReference type="InterPro" id="IPR005762">
    <property type="entry name" value="MurD"/>
</dbReference>